<evidence type="ECO:0000256" key="1">
    <source>
        <dbReference type="ARBA" id="ARBA00022679"/>
    </source>
</evidence>
<evidence type="ECO:0000259" key="3">
    <source>
        <dbReference type="PROSITE" id="PS51186"/>
    </source>
</evidence>
<dbReference type="CDD" id="cd04301">
    <property type="entry name" value="NAT_SF"/>
    <property type="match status" value="1"/>
</dbReference>
<reference evidence="4" key="1">
    <citation type="submission" date="2022-10" db="EMBL/GenBank/DDBJ databases">
        <title>Hoeflea sp. G2-23, isolated from marine algae.</title>
        <authorList>
            <person name="Kristyanto S."/>
            <person name="Kim J.M."/>
            <person name="Jeon C.O."/>
        </authorList>
    </citation>
    <scope>NUCLEOTIDE SEQUENCE</scope>
    <source>
        <strain evidence="4">G2-23</strain>
    </source>
</reference>
<evidence type="ECO:0000313" key="4">
    <source>
        <dbReference type="EMBL" id="MCY0148663.1"/>
    </source>
</evidence>
<keyword evidence="5" id="KW-1185">Reference proteome</keyword>
<protein>
    <submittedName>
        <fullName evidence="4">GNAT family N-acetyltransferase</fullName>
    </submittedName>
</protein>
<name>A0ABT3ZA62_9HYPH</name>
<dbReference type="PROSITE" id="PS51186">
    <property type="entry name" value="GNAT"/>
    <property type="match status" value="1"/>
</dbReference>
<comment type="caution">
    <text evidence="4">The sequence shown here is derived from an EMBL/GenBank/DDBJ whole genome shotgun (WGS) entry which is preliminary data.</text>
</comment>
<dbReference type="InterPro" id="IPR056935">
    <property type="entry name" value="Rv0428c-like_C"/>
</dbReference>
<evidence type="ECO:0000313" key="5">
    <source>
        <dbReference type="Proteomes" id="UP001073227"/>
    </source>
</evidence>
<sequence length="270" mass="29766">MATTGVDNLSEPPRAELIVPNLAIVRRLEAVGFRAWPAASIQYDGSWQIRLTAGHPSKRLNSVNPLDPSDHGDIEIRVERAARRFDAYDRPLVFRQSPLAPPQLEAFLDAHGWRRFDETIVMAGAIDRLDIDGGMDYLPVRDIGRYVDAAITVHGRDQSLKAGLAEVLSSIRPSSGLFVIEDDKTGPTATALCVHDNDMAGLFELATRADARRAGHGRDVIRAALRWARHRGAETAWLQVETANTAAVALYKGLGFGEVYRYAYRVKPGQ</sequence>
<dbReference type="EMBL" id="JAOVZR010000001">
    <property type="protein sequence ID" value="MCY0148663.1"/>
    <property type="molecule type" value="Genomic_DNA"/>
</dbReference>
<organism evidence="4 5">
    <name type="scientific">Hoeflea algicola</name>
    <dbReference type="NCBI Taxonomy" id="2983763"/>
    <lineage>
        <taxon>Bacteria</taxon>
        <taxon>Pseudomonadati</taxon>
        <taxon>Pseudomonadota</taxon>
        <taxon>Alphaproteobacteria</taxon>
        <taxon>Hyphomicrobiales</taxon>
        <taxon>Rhizobiaceae</taxon>
        <taxon>Hoeflea</taxon>
    </lineage>
</organism>
<dbReference type="Proteomes" id="UP001073227">
    <property type="component" value="Unassembled WGS sequence"/>
</dbReference>
<dbReference type="RefSeq" id="WP_267654203.1">
    <property type="nucleotide sequence ID" value="NZ_JAOVZR010000001.1"/>
</dbReference>
<dbReference type="InterPro" id="IPR050832">
    <property type="entry name" value="Bact_Acetyltransf"/>
</dbReference>
<gene>
    <name evidence="4" type="ORF">OEG84_13375</name>
</gene>
<dbReference type="InterPro" id="IPR000182">
    <property type="entry name" value="GNAT_dom"/>
</dbReference>
<keyword evidence="1" id="KW-0808">Transferase</keyword>
<proteinExistence type="predicted"/>
<dbReference type="Pfam" id="PF24553">
    <property type="entry name" value="Rv0428c_C"/>
    <property type="match status" value="1"/>
</dbReference>
<feature type="domain" description="N-acetyltransferase" evidence="3">
    <location>
        <begin position="138"/>
        <end position="270"/>
    </location>
</feature>
<accession>A0ABT3ZA62</accession>
<evidence type="ECO:0000256" key="2">
    <source>
        <dbReference type="ARBA" id="ARBA00023315"/>
    </source>
</evidence>
<dbReference type="SUPFAM" id="SSF55729">
    <property type="entry name" value="Acyl-CoA N-acyltransferases (Nat)"/>
    <property type="match status" value="1"/>
</dbReference>
<dbReference type="PANTHER" id="PTHR43877">
    <property type="entry name" value="AMINOALKYLPHOSPHONATE N-ACETYLTRANSFERASE-RELATED-RELATED"/>
    <property type="match status" value="1"/>
</dbReference>
<dbReference type="InterPro" id="IPR016181">
    <property type="entry name" value="Acyl_CoA_acyltransferase"/>
</dbReference>
<keyword evidence="2" id="KW-0012">Acyltransferase</keyword>
<dbReference type="Gene3D" id="3.40.630.30">
    <property type="match status" value="1"/>
</dbReference>